<evidence type="ECO:0000313" key="3">
    <source>
        <dbReference type="Proteomes" id="UP001199363"/>
    </source>
</evidence>
<sequence length="65" mass="7602">MMELNTYRLNSLEEPTDAQLHALMEQVAMSARESSRHAELELKHRMQAVKELLKAYRSEKAEKDN</sequence>
<dbReference type="EMBL" id="JAKKWZ010000001">
    <property type="protein sequence ID" value="MCG0338398.1"/>
    <property type="molecule type" value="Genomic_DNA"/>
</dbReference>
<dbReference type="Proteomes" id="UP001201179">
    <property type="component" value="Unassembled WGS sequence"/>
</dbReference>
<dbReference type="Proteomes" id="UP001199363">
    <property type="component" value="Unassembled WGS sequence"/>
</dbReference>
<comment type="caution">
    <text evidence="1">The sequence shown here is derived from an EMBL/GenBank/DDBJ whole genome shotgun (WGS) entry which is preliminary data.</text>
</comment>
<evidence type="ECO:0000313" key="1">
    <source>
        <dbReference type="EMBL" id="MCB7279488.1"/>
    </source>
</evidence>
<dbReference type="AlphaFoldDB" id="A0AAP3NU52"/>
<evidence type="ECO:0000313" key="2">
    <source>
        <dbReference type="EMBL" id="MCG0338398.1"/>
    </source>
</evidence>
<proteinExistence type="predicted"/>
<gene>
    <name evidence="2" type="ORF">L4X52_00065</name>
    <name evidence="1" type="ORF">LI282_00320</name>
</gene>
<organism evidence="1 3">
    <name type="scientific">Phocaeicola vulgatus</name>
    <name type="common">Bacteroides vulgatus</name>
    <dbReference type="NCBI Taxonomy" id="821"/>
    <lineage>
        <taxon>Bacteria</taxon>
        <taxon>Pseudomonadati</taxon>
        <taxon>Bacteroidota</taxon>
        <taxon>Bacteroidia</taxon>
        <taxon>Bacteroidales</taxon>
        <taxon>Bacteroidaceae</taxon>
        <taxon>Phocaeicola</taxon>
    </lineage>
</organism>
<reference evidence="2" key="2">
    <citation type="submission" date="2022-01" db="EMBL/GenBank/DDBJ databases">
        <authorList>
            <person name="Mingchao X."/>
        </authorList>
    </citation>
    <scope>NUCLEOTIDE SEQUENCE</scope>
    <source>
        <strain evidence="2">Bv4372</strain>
    </source>
</reference>
<accession>A0AAP3NU52</accession>
<reference evidence="1" key="1">
    <citation type="submission" date="2021-10" db="EMBL/GenBank/DDBJ databases">
        <title>Collection of gut derived symbiotic bacterial strains cultured from healthy donors.</title>
        <authorList>
            <person name="Lin H."/>
            <person name="Littmann E."/>
            <person name="Kohout C."/>
            <person name="Pamer E.G."/>
        </authorList>
    </citation>
    <scope>NUCLEOTIDE SEQUENCE</scope>
    <source>
        <strain evidence="1">DFI.1.167</strain>
    </source>
</reference>
<dbReference type="EMBL" id="JAJCQG010000001">
    <property type="protein sequence ID" value="MCB7279488.1"/>
    <property type="molecule type" value="Genomic_DNA"/>
</dbReference>
<name>A0AAP3NU52_PHOVU</name>
<protein>
    <submittedName>
        <fullName evidence="1">Uncharacterized protein</fullName>
    </submittedName>
</protein>